<name>A0A8J3R525_9ACTN</name>
<sequence length="222" mass="25014">MNQDEAKLICEILSQERFAPYLSACGGDPSTALRLYAWNTEISGALLGPFQGFEVVLRNALDRELRSHFGRVDWWNSASIRLTPHAVDKIQEAARPSRRRPAPTPGDVVSSLSLGFWESLLAASNNYETHLWRPALRRAFPGYSGLRGPLHDDVYNLRALRNRIAHCEPIHARHLAADYQTLLRVLGYVSPEAARCIDRFSRMKEVLDRKSGVLDGTLPPRI</sequence>
<dbReference type="AlphaFoldDB" id="A0A8J3R525"/>
<comment type="caution">
    <text evidence="1">The sequence shown here is derived from an EMBL/GenBank/DDBJ whole genome shotgun (WGS) entry which is preliminary data.</text>
</comment>
<organism evidence="1 2">
    <name type="scientific">Sphaerimonospora thailandensis</name>
    <dbReference type="NCBI Taxonomy" id="795644"/>
    <lineage>
        <taxon>Bacteria</taxon>
        <taxon>Bacillati</taxon>
        <taxon>Actinomycetota</taxon>
        <taxon>Actinomycetes</taxon>
        <taxon>Streptosporangiales</taxon>
        <taxon>Streptosporangiaceae</taxon>
        <taxon>Sphaerimonospora</taxon>
    </lineage>
</organism>
<proteinExistence type="predicted"/>
<accession>A0A8J3R525</accession>
<evidence type="ECO:0000313" key="2">
    <source>
        <dbReference type="Proteomes" id="UP000610966"/>
    </source>
</evidence>
<dbReference type="RefSeq" id="WP_204013414.1">
    <property type="nucleotide sequence ID" value="NZ_BOOG01000013.1"/>
</dbReference>
<evidence type="ECO:0008006" key="3">
    <source>
        <dbReference type="Google" id="ProtNLM"/>
    </source>
</evidence>
<dbReference type="EMBL" id="BOOG01000013">
    <property type="protein sequence ID" value="GIH69232.1"/>
    <property type="molecule type" value="Genomic_DNA"/>
</dbReference>
<keyword evidence="2" id="KW-1185">Reference proteome</keyword>
<gene>
    <name evidence="1" type="ORF">Mth01_14850</name>
</gene>
<evidence type="ECO:0000313" key="1">
    <source>
        <dbReference type="EMBL" id="GIH69232.1"/>
    </source>
</evidence>
<protein>
    <recommendedName>
        <fullName evidence="3">Abi-like protein</fullName>
    </recommendedName>
</protein>
<dbReference type="Proteomes" id="UP000610966">
    <property type="component" value="Unassembled WGS sequence"/>
</dbReference>
<reference evidence="1" key="1">
    <citation type="submission" date="2021-01" db="EMBL/GenBank/DDBJ databases">
        <title>Whole genome shotgun sequence of Sphaerimonospora thailandensis NBRC 107569.</title>
        <authorList>
            <person name="Komaki H."/>
            <person name="Tamura T."/>
        </authorList>
    </citation>
    <scope>NUCLEOTIDE SEQUENCE</scope>
    <source>
        <strain evidence="1">NBRC 107569</strain>
    </source>
</reference>